<sequence length="25" mass="2767">VELFLAELPAAAQRELHMAIKVDSD</sequence>
<feature type="non-terminal residue" evidence="1">
    <location>
        <position position="1"/>
    </location>
</feature>
<dbReference type="EMBL" id="UINC01013861">
    <property type="protein sequence ID" value="SVA59567.1"/>
    <property type="molecule type" value="Genomic_DNA"/>
</dbReference>
<accession>A0A381X5U5</accession>
<gene>
    <name evidence="1" type="ORF">METZ01_LOCUS112421</name>
</gene>
<evidence type="ECO:0000313" key="1">
    <source>
        <dbReference type="EMBL" id="SVA59567.1"/>
    </source>
</evidence>
<name>A0A381X5U5_9ZZZZ</name>
<protein>
    <submittedName>
        <fullName evidence="1">Uncharacterized protein</fullName>
    </submittedName>
</protein>
<dbReference type="AlphaFoldDB" id="A0A381X5U5"/>
<organism evidence="1">
    <name type="scientific">marine metagenome</name>
    <dbReference type="NCBI Taxonomy" id="408172"/>
    <lineage>
        <taxon>unclassified sequences</taxon>
        <taxon>metagenomes</taxon>
        <taxon>ecological metagenomes</taxon>
    </lineage>
</organism>
<proteinExistence type="predicted"/>
<reference evidence="1" key="1">
    <citation type="submission" date="2018-05" db="EMBL/GenBank/DDBJ databases">
        <authorList>
            <person name="Lanie J.A."/>
            <person name="Ng W.-L."/>
            <person name="Kazmierczak K.M."/>
            <person name="Andrzejewski T.M."/>
            <person name="Davidsen T.M."/>
            <person name="Wayne K.J."/>
            <person name="Tettelin H."/>
            <person name="Glass J.I."/>
            <person name="Rusch D."/>
            <person name="Podicherti R."/>
            <person name="Tsui H.-C.T."/>
            <person name="Winkler M.E."/>
        </authorList>
    </citation>
    <scope>NUCLEOTIDE SEQUENCE</scope>
</reference>